<evidence type="ECO:0000313" key="1">
    <source>
        <dbReference type="EMBL" id="KOO51440.1"/>
    </source>
</evidence>
<gene>
    <name evidence="1" type="ORF">AMD00_02885</name>
</gene>
<dbReference type="STRING" id="263475.AMD00_02885"/>
<dbReference type="RefSeq" id="WP_053415579.1">
    <property type="nucleotide sequence ID" value="NZ_LILB01000001.1"/>
</dbReference>
<organism evidence="1 2">
    <name type="scientific">Viridibacillus arvi</name>
    <dbReference type="NCBI Taxonomy" id="263475"/>
    <lineage>
        <taxon>Bacteria</taxon>
        <taxon>Bacillati</taxon>
        <taxon>Bacillota</taxon>
        <taxon>Bacilli</taxon>
        <taxon>Bacillales</taxon>
        <taxon>Caryophanaceae</taxon>
        <taxon>Viridibacillus</taxon>
    </lineage>
</organism>
<keyword evidence="2" id="KW-1185">Reference proteome</keyword>
<sequence>MWGAILSEKNKWIFPFVIVVHQTKEGCFESLYDDEGDMTMKKICAKTKLSKSNLYRALDKRKNRGYL</sequence>
<dbReference type="Gene3D" id="1.10.10.60">
    <property type="entry name" value="Homeodomain-like"/>
    <property type="match status" value="1"/>
</dbReference>
<accession>A0A0M0LK63</accession>
<dbReference type="EMBL" id="LILB01000001">
    <property type="protein sequence ID" value="KOO51440.1"/>
    <property type="molecule type" value="Genomic_DNA"/>
</dbReference>
<reference evidence="2" key="1">
    <citation type="submission" date="2015-08" db="EMBL/GenBank/DDBJ databases">
        <title>Fjat-10028 dsm 16317.</title>
        <authorList>
            <person name="Liu B."/>
            <person name="Wang J."/>
            <person name="Zhu Y."/>
            <person name="Liu G."/>
            <person name="Chen Q."/>
            <person name="Chen Z."/>
            <person name="Lan J."/>
            <person name="Che J."/>
            <person name="Ge C."/>
            <person name="Shi H."/>
            <person name="Pan Z."/>
            <person name="Liu X."/>
        </authorList>
    </citation>
    <scope>NUCLEOTIDE SEQUENCE [LARGE SCALE GENOMIC DNA]</scope>
    <source>
        <strain evidence="2">DSM 16317</strain>
    </source>
</reference>
<dbReference type="Proteomes" id="UP000036867">
    <property type="component" value="Unassembled WGS sequence"/>
</dbReference>
<dbReference type="AlphaFoldDB" id="A0A0M0LK63"/>
<name>A0A0M0LK63_9BACL</name>
<evidence type="ECO:0000313" key="2">
    <source>
        <dbReference type="Proteomes" id="UP000036867"/>
    </source>
</evidence>
<dbReference type="GeneID" id="301139025"/>
<protein>
    <submittedName>
        <fullName evidence="1">Uncharacterized protein</fullName>
    </submittedName>
</protein>
<proteinExistence type="predicted"/>
<comment type="caution">
    <text evidence="1">The sequence shown here is derived from an EMBL/GenBank/DDBJ whole genome shotgun (WGS) entry which is preliminary data.</text>
</comment>